<keyword evidence="1" id="KW-1133">Transmembrane helix</keyword>
<feature type="transmembrane region" description="Helical" evidence="1">
    <location>
        <begin position="398"/>
        <end position="431"/>
    </location>
</feature>
<dbReference type="PANTHER" id="PTHR35342:SF5">
    <property type="entry name" value="TRICARBOXYLIC TRANSPORT PROTEIN"/>
    <property type="match status" value="1"/>
</dbReference>
<dbReference type="PANTHER" id="PTHR35342">
    <property type="entry name" value="TRICARBOXYLIC TRANSPORT PROTEIN"/>
    <property type="match status" value="1"/>
</dbReference>
<dbReference type="InterPro" id="IPR002823">
    <property type="entry name" value="DUF112_TM"/>
</dbReference>
<dbReference type="Proteomes" id="UP000019102">
    <property type="component" value="Unassembled WGS sequence"/>
</dbReference>
<sequence length="503" mass="53466">MLMEYLLAGLGQLFTFENILLMSIGVVIGLFVGAMPGLTVTLGVALVLPFTFGLDSLSGIILLTGVYCAGTYAGAITAILINTPGTPSSVTTAWDGYPLTNQGQASGALRIALYSSVIGGLISGIFLMLFAPPQIAKIALQFGPPEMFTLTFLGLTVIARVSGTSPPIKGLISAAFGLLFASVGIDLVSGVSRFNFGMNFLNAGLNIIPACIGLFAIAEVFYQIERRRKIFIQDMPDHSDTPSNVSWKDLFKHKLLLLKSSIIGVGVGAIPGTGGSVASFIAYDEAKRTSKKPELFGKGSYEGIIASESSNNGITGGSLIPTFTLGIPGTSSAAIFLGALMIHGLTPGPDLFRFQGELIYTVFIGFFIINIIMLFLGFFASKWAINILKIPNSILYPVILAFCIIGGYAIIGTLTGVGVSLFFGVIGYLMLKNGYPPAPMVIALILGPKVEESLRQSLILSSGDISIFFTRPISVLFIIIVVLTTVLPLIRGKKLLNFFRKRK</sequence>
<evidence type="ECO:0000256" key="1">
    <source>
        <dbReference type="SAM" id="Phobius"/>
    </source>
</evidence>
<dbReference type="EMBL" id="BAVS01000025">
    <property type="protein sequence ID" value="GAE94478.1"/>
    <property type="molecule type" value="Genomic_DNA"/>
</dbReference>
<accession>W4VNS6</accession>
<evidence type="ECO:0000313" key="3">
    <source>
        <dbReference type="EMBL" id="GAE94478.1"/>
    </source>
</evidence>
<feature type="transmembrane region" description="Helical" evidence="1">
    <location>
        <begin position="171"/>
        <end position="191"/>
    </location>
</feature>
<gene>
    <name evidence="3" type="ORF">JCM21714_3638</name>
</gene>
<name>W4VNS6_9BACI</name>
<feature type="transmembrane region" description="Helical" evidence="1">
    <location>
        <begin position="358"/>
        <end position="378"/>
    </location>
</feature>
<feature type="transmembrane region" description="Helical" evidence="1">
    <location>
        <begin position="111"/>
        <end position="131"/>
    </location>
</feature>
<protein>
    <submittedName>
        <fullName evidence="3">Tricarboxylate transport membrane protein TctA</fullName>
    </submittedName>
</protein>
<feature type="transmembrane region" description="Helical" evidence="1">
    <location>
        <begin position="203"/>
        <end position="224"/>
    </location>
</feature>
<dbReference type="eggNOG" id="COG3333">
    <property type="taxonomic scope" value="Bacteria"/>
</dbReference>
<evidence type="ECO:0000313" key="4">
    <source>
        <dbReference type="Proteomes" id="UP000019102"/>
    </source>
</evidence>
<keyword evidence="1" id="KW-0472">Membrane</keyword>
<dbReference type="AlphaFoldDB" id="W4VNS6"/>
<comment type="caution">
    <text evidence="3">The sequence shown here is derived from an EMBL/GenBank/DDBJ whole genome shotgun (WGS) entry which is preliminary data.</text>
</comment>
<evidence type="ECO:0000259" key="2">
    <source>
        <dbReference type="Pfam" id="PF01970"/>
    </source>
</evidence>
<feature type="transmembrane region" description="Helical" evidence="1">
    <location>
        <begin position="20"/>
        <end position="48"/>
    </location>
</feature>
<feature type="domain" description="DUF112" evidence="2">
    <location>
        <begin position="19"/>
        <end position="442"/>
    </location>
</feature>
<feature type="transmembrane region" description="Helical" evidence="1">
    <location>
        <begin position="325"/>
        <end position="346"/>
    </location>
</feature>
<keyword evidence="4" id="KW-1185">Reference proteome</keyword>
<organism evidence="3 4">
    <name type="scientific">Gracilibacillus boraciitolerans JCM 21714</name>
    <dbReference type="NCBI Taxonomy" id="1298598"/>
    <lineage>
        <taxon>Bacteria</taxon>
        <taxon>Bacillati</taxon>
        <taxon>Bacillota</taxon>
        <taxon>Bacilli</taxon>
        <taxon>Bacillales</taxon>
        <taxon>Bacillaceae</taxon>
        <taxon>Gracilibacillus</taxon>
    </lineage>
</organism>
<dbReference type="OrthoDB" id="9781349at2"/>
<feature type="transmembrane region" description="Helical" evidence="1">
    <location>
        <begin position="138"/>
        <end position="159"/>
    </location>
</feature>
<feature type="transmembrane region" description="Helical" evidence="1">
    <location>
        <begin position="468"/>
        <end position="490"/>
    </location>
</feature>
<proteinExistence type="predicted"/>
<reference evidence="3 4" key="1">
    <citation type="journal article" date="2014" name="Genome Announc.">
        <title>Draft Genome Sequence of the Boron-Tolerant and Moderately Halotolerant Bacterium Gracilibacillus boraciitolerans JCM 21714T.</title>
        <authorList>
            <person name="Ahmed I."/>
            <person name="Oshima K."/>
            <person name="Suda W."/>
            <person name="Kitamura K."/>
            <person name="Iida T."/>
            <person name="Ohmori Y."/>
            <person name="Fujiwara T."/>
            <person name="Hattori M."/>
            <person name="Ohkuma M."/>
        </authorList>
    </citation>
    <scope>NUCLEOTIDE SEQUENCE [LARGE SCALE GENOMIC DNA]</scope>
    <source>
        <strain evidence="3 4">JCM 21714</strain>
    </source>
</reference>
<feature type="transmembrane region" description="Helical" evidence="1">
    <location>
        <begin position="60"/>
        <end position="81"/>
    </location>
</feature>
<dbReference type="Pfam" id="PF01970">
    <property type="entry name" value="TctA"/>
    <property type="match status" value="1"/>
</dbReference>
<keyword evidence="1" id="KW-0812">Transmembrane</keyword>
<feature type="transmembrane region" description="Helical" evidence="1">
    <location>
        <begin position="262"/>
        <end position="283"/>
    </location>
</feature>
<dbReference type="STRING" id="1298598.JCM21714_3638"/>